<feature type="domain" description="Ubiquitin-like" evidence="3">
    <location>
        <begin position="432"/>
        <end position="514"/>
    </location>
</feature>
<evidence type="ECO:0000259" key="3">
    <source>
        <dbReference type="Pfam" id="PF22893"/>
    </source>
</evidence>
<feature type="compositionally biased region" description="Low complexity" evidence="2">
    <location>
        <begin position="128"/>
        <end position="139"/>
    </location>
</feature>
<reference evidence="4" key="1">
    <citation type="submission" date="2022-12" db="EMBL/GenBank/DDBJ databases">
        <authorList>
            <person name="Petersen C."/>
        </authorList>
    </citation>
    <scope>NUCLEOTIDE SEQUENCE</scope>
    <source>
        <strain evidence="4">IBT 21472</strain>
    </source>
</reference>
<gene>
    <name evidence="4" type="ORF">N7476_006315</name>
</gene>
<feature type="compositionally biased region" description="Basic and acidic residues" evidence="2">
    <location>
        <begin position="25"/>
        <end position="46"/>
    </location>
</feature>
<dbReference type="Pfam" id="PF22893">
    <property type="entry name" value="ULD_2"/>
    <property type="match status" value="1"/>
</dbReference>
<feature type="compositionally biased region" description="Pro residues" evidence="2">
    <location>
        <begin position="213"/>
        <end position="230"/>
    </location>
</feature>
<dbReference type="Proteomes" id="UP001147746">
    <property type="component" value="Unassembled WGS sequence"/>
</dbReference>
<feature type="compositionally biased region" description="Basic residues" evidence="2">
    <location>
        <begin position="54"/>
        <end position="63"/>
    </location>
</feature>
<keyword evidence="5" id="KW-1185">Reference proteome</keyword>
<feature type="region of interest" description="Disordered" evidence="2">
    <location>
        <begin position="278"/>
        <end position="315"/>
    </location>
</feature>
<evidence type="ECO:0000313" key="4">
    <source>
        <dbReference type="EMBL" id="KAJ5316008.1"/>
    </source>
</evidence>
<evidence type="ECO:0000256" key="2">
    <source>
        <dbReference type="SAM" id="MobiDB-lite"/>
    </source>
</evidence>
<name>A0A9W9U4X0_9EURO</name>
<dbReference type="AlphaFoldDB" id="A0A9W9U4X0"/>
<sequence length="591" mass="63438">PYGSDSSLTDEEDSSVVQVSLPSDGSHENQDYDEWAHLSYPDELKPSDSASRPRTSHRTRSLHGSRSASGRRQPSRRQMIERESMGPRARQRHRSPESPGSVGSEDYPENYARNTHDRRWPPPPAPPAGYAQSASSGPSFNAYPPATGHAPYPHANGPLPSDQLIRFGHANPAGQPYGPGHGPYPYGAQLPSSGAPMYPPYYAQDQAHRHPRPPPQPRIDPHNPSQPPMHPMGGHGPSPYAASPFHHEMIPYAPNGYYNYRDPYSLVQGMMPQSYFPSYPQVPSPPQQEAASPPAPTPASAPAPPPADAAKDEAIARLEKLILDDRTERENKEAARVAAIEREAAEAAAKAQQLAHDRKITEEAAMLARADAEKRAAEDAAKAKEEAEKAAAAAASEAAAAATAAAAEAAATASATAAAAAADASSKPAPEKKKPIKFKDAVGRKFSFPFELCSTWQGMEDLIKQAFLHIEVIGPHVAEGHYDLVGPNGDIILPQVWETVVEPDWTITMHMWPIPEKPKEPDPAPAADPLPAAKSDAPPAAPEKKKEGSKKPKAKGPTPMTGGFANWMMGGRNPQRVSKTPKAEKKAEPAA</sequence>
<feature type="compositionally biased region" description="Pro residues" evidence="2">
    <location>
        <begin position="293"/>
        <end position="307"/>
    </location>
</feature>
<feature type="coiled-coil region" evidence="1">
    <location>
        <begin position="337"/>
        <end position="397"/>
    </location>
</feature>
<accession>A0A9W9U4X0</accession>
<evidence type="ECO:0000313" key="5">
    <source>
        <dbReference type="Proteomes" id="UP001147746"/>
    </source>
</evidence>
<dbReference type="OrthoDB" id="3045089at2759"/>
<feature type="compositionally biased region" description="Low complexity" evidence="2">
    <location>
        <begin position="529"/>
        <end position="538"/>
    </location>
</feature>
<dbReference type="EMBL" id="JAPZBO010000005">
    <property type="protein sequence ID" value="KAJ5316008.1"/>
    <property type="molecule type" value="Genomic_DNA"/>
</dbReference>
<feature type="compositionally biased region" description="Basic and acidic residues" evidence="2">
    <location>
        <begin position="581"/>
        <end position="591"/>
    </location>
</feature>
<proteinExistence type="predicted"/>
<feature type="non-terminal residue" evidence="4">
    <location>
        <position position="1"/>
    </location>
</feature>
<organism evidence="4 5">
    <name type="scientific">Penicillium atrosanguineum</name>
    <dbReference type="NCBI Taxonomy" id="1132637"/>
    <lineage>
        <taxon>Eukaryota</taxon>
        <taxon>Fungi</taxon>
        <taxon>Dikarya</taxon>
        <taxon>Ascomycota</taxon>
        <taxon>Pezizomycotina</taxon>
        <taxon>Eurotiomycetes</taxon>
        <taxon>Eurotiomycetidae</taxon>
        <taxon>Eurotiales</taxon>
        <taxon>Aspergillaceae</taxon>
        <taxon>Penicillium</taxon>
    </lineage>
</organism>
<comment type="caution">
    <text evidence="4">The sequence shown here is derived from an EMBL/GenBank/DDBJ whole genome shotgun (WGS) entry which is preliminary data.</text>
</comment>
<feature type="region of interest" description="Disordered" evidence="2">
    <location>
        <begin position="1"/>
        <end position="240"/>
    </location>
</feature>
<protein>
    <recommendedName>
        <fullName evidence="3">Ubiquitin-like domain-containing protein</fullName>
    </recommendedName>
</protein>
<reference evidence="4" key="2">
    <citation type="journal article" date="2023" name="IMA Fungus">
        <title>Comparative genomic study of the Penicillium genus elucidates a diverse pangenome and 15 lateral gene transfer events.</title>
        <authorList>
            <person name="Petersen C."/>
            <person name="Sorensen T."/>
            <person name="Nielsen M.R."/>
            <person name="Sondergaard T.E."/>
            <person name="Sorensen J.L."/>
            <person name="Fitzpatrick D.A."/>
            <person name="Frisvad J.C."/>
            <person name="Nielsen K.L."/>
        </authorList>
    </citation>
    <scope>NUCLEOTIDE SEQUENCE</scope>
    <source>
        <strain evidence="4">IBT 21472</strain>
    </source>
</reference>
<feature type="compositionally biased region" description="Low complexity" evidence="2">
    <location>
        <begin position="172"/>
        <end position="189"/>
    </location>
</feature>
<dbReference type="InterPro" id="IPR054464">
    <property type="entry name" value="ULD_fung"/>
</dbReference>
<evidence type="ECO:0000256" key="1">
    <source>
        <dbReference type="SAM" id="Coils"/>
    </source>
</evidence>
<keyword evidence="1" id="KW-0175">Coiled coil</keyword>
<feature type="region of interest" description="Disordered" evidence="2">
    <location>
        <begin position="513"/>
        <end position="591"/>
    </location>
</feature>